<keyword evidence="3" id="KW-1185">Reference proteome</keyword>
<dbReference type="EMBL" id="MU253972">
    <property type="protein sequence ID" value="KAG9243502.1"/>
    <property type="molecule type" value="Genomic_DNA"/>
</dbReference>
<keyword evidence="1" id="KW-0472">Membrane</keyword>
<feature type="transmembrane region" description="Helical" evidence="1">
    <location>
        <begin position="269"/>
        <end position="291"/>
    </location>
</feature>
<dbReference type="AlphaFoldDB" id="A0A9P7Z193"/>
<evidence type="ECO:0000313" key="3">
    <source>
        <dbReference type="Proteomes" id="UP000887226"/>
    </source>
</evidence>
<organism evidence="2 3">
    <name type="scientific">Calycina marina</name>
    <dbReference type="NCBI Taxonomy" id="1763456"/>
    <lineage>
        <taxon>Eukaryota</taxon>
        <taxon>Fungi</taxon>
        <taxon>Dikarya</taxon>
        <taxon>Ascomycota</taxon>
        <taxon>Pezizomycotina</taxon>
        <taxon>Leotiomycetes</taxon>
        <taxon>Helotiales</taxon>
        <taxon>Pezizellaceae</taxon>
        <taxon>Calycina</taxon>
    </lineage>
</organism>
<reference evidence="2" key="1">
    <citation type="journal article" date="2021" name="IMA Fungus">
        <title>Genomic characterization of three marine fungi, including Emericellopsis atlantica sp. nov. with signatures of a generalist lifestyle and marine biomass degradation.</title>
        <authorList>
            <person name="Hagestad O.C."/>
            <person name="Hou L."/>
            <person name="Andersen J.H."/>
            <person name="Hansen E.H."/>
            <person name="Altermark B."/>
            <person name="Li C."/>
            <person name="Kuhnert E."/>
            <person name="Cox R.J."/>
            <person name="Crous P.W."/>
            <person name="Spatafora J.W."/>
            <person name="Lail K."/>
            <person name="Amirebrahimi M."/>
            <person name="Lipzen A."/>
            <person name="Pangilinan J."/>
            <person name="Andreopoulos W."/>
            <person name="Hayes R.D."/>
            <person name="Ng V."/>
            <person name="Grigoriev I.V."/>
            <person name="Jackson S.A."/>
            <person name="Sutton T.D.S."/>
            <person name="Dobson A.D.W."/>
            <person name="Rama T."/>
        </authorList>
    </citation>
    <scope>NUCLEOTIDE SEQUENCE</scope>
    <source>
        <strain evidence="2">TRa3180A</strain>
    </source>
</reference>
<keyword evidence="1" id="KW-1133">Transmembrane helix</keyword>
<protein>
    <recommendedName>
        <fullName evidence="4">Steroid 5-alpha reductase C-terminal domain-containing protein</fullName>
    </recommendedName>
</protein>
<evidence type="ECO:0008006" key="4">
    <source>
        <dbReference type="Google" id="ProtNLM"/>
    </source>
</evidence>
<keyword evidence="1" id="KW-0812">Transmembrane</keyword>
<dbReference type="PROSITE" id="PS50244">
    <property type="entry name" value="S5A_REDUCTASE"/>
    <property type="match status" value="1"/>
</dbReference>
<dbReference type="PANTHER" id="PTHR32251">
    <property type="entry name" value="3-OXO-5-ALPHA-STEROID 4-DEHYDROGENASE"/>
    <property type="match status" value="1"/>
</dbReference>
<feature type="transmembrane region" description="Helical" evidence="1">
    <location>
        <begin position="230"/>
        <end position="249"/>
    </location>
</feature>
<dbReference type="Proteomes" id="UP000887226">
    <property type="component" value="Unassembled WGS sequence"/>
</dbReference>
<accession>A0A9P7Z193</accession>
<sequence length="323" mass="35238">MSLFLNHFLRTTAYRSPLLRTLVPTIGLAFALQAAFAVPSIALQSDRVYDLSGSVTYLGVTALSLYLPALRARAASTLTSRASEVAPSVLRALGAANWRQLVLSAAVGVWAVRLGAHLFTRILKNGPDSRFDEIKKSPPKFAVAWFFQAVWVSLCLSPILALNALSPALLKSLPLLVTDVLGLSLFVGGLGFEIVADQQKTEWMKQKKEKKHDEDFLTSGLWGVSRHPNYFGESILWSGIAIAAGGVIVRDLGQNGLGLSTLGGRGRLLGVGLAAVSPAFVTFLLTCVSGVPMSEGKYDERYGDREDYKRWKRETPVFIPRFW</sequence>
<feature type="transmembrane region" description="Helical" evidence="1">
    <location>
        <begin position="173"/>
        <end position="196"/>
    </location>
</feature>
<gene>
    <name evidence="2" type="ORF">BJ878DRAFT_583171</name>
</gene>
<dbReference type="Gene3D" id="1.20.120.1630">
    <property type="match status" value="1"/>
</dbReference>
<name>A0A9P7Z193_9HELO</name>
<proteinExistence type="predicted"/>
<dbReference type="InterPro" id="IPR010721">
    <property type="entry name" value="UstE-like"/>
</dbReference>
<feature type="transmembrane region" description="Helical" evidence="1">
    <location>
        <begin position="141"/>
        <end position="161"/>
    </location>
</feature>
<evidence type="ECO:0000256" key="1">
    <source>
        <dbReference type="SAM" id="Phobius"/>
    </source>
</evidence>
<dbReference type="PANTHER" id="PTHR32251:SF17">
    <property type="entry name" value="STEROID 5-ALPHA REDUCTASE C-TERMINAL DOMAIN-CONTAINING PROTEIN"/>
    <property type="match status" value="1"/>
</dbReference>
<dbReference type="OrthoDB" id="201504at2759"/>
<dbReference type="GO" id="GO:0016020">
    <property type="term" value="C:membrane"/>
    <property type="evidence" value="ECO:0007669"/>
    <property type="project" value="TreeGrafter"/>
</dbReference>
<evidence type="ECO:0000313" key="2">
    <source>
        <dbReference type="EMBL" id="KAG9243502.1"/>
    </source>
</evidence>
<dbReference type="Pfam" id="PF06966">
    <property type="entry name" value="DUF1295"/>
    <property type="match status" value="2"/>
</dbReference>
<comment type="caution">
    <text evidence="2">The sequence shown here is derived from an EMBL/GenBank/DDBJ whole genome shotgun (WGS) entry which is preliminary data.</text>
</comment>